<gene>
    <name evidence="1" type="ORF">AWB67_03893</name>
</gene>
<dbReference type="AlphaFoldDB" id="A0A158JJA9"/>
<evidence type="ECO:0000313" key="2">
    <source>
        <dbReference type="Proteomes" id="UP000054925"/>
    </source>
</evidence>
<protein>
    <submittedName>
        <fullName evidence="1">Uncharacterized protein</fullName>
    </submittedName>
</protein>
<reference evidence="1" key="1">
    <citation type="submission" date="2016-01" db="EMBL/GenBank/DDBJ databases">
        <authorList>
            <person name="Peeters C."/>
        </authorList>
    </citation>
    <scope>NUCLEOTIDE SEQUENCE [LARGE SCALE GENOMIC DNA]</scope>
    <source>
        <strain evidence="1">LMG 22937</strain>
    </source>
</reference>
<dbReference type="OrthoDB" id="1492420at2"/>
<dbReference type="Proteomes" id="UP000054925">
    <property type="component" value="Unassembled WGS sequence"/>
</dbReference>
<accession>A0A158JJA9</accession>
<dbReference type="RefSeq" id="WP_087657829.1">
    <property type="nucleotide sequence ID" value="NZ_FCOL02000022.1"/>
</dbReference>
<organism evidence="1 2">
    <name type="scientific">Caballeronia terrestris</name>
    <dbReference type="NCBI Taxonomy" id="1226301"/>
    <lineage>
        <taxon>Bacteria</taxon>
        <taxon>Pseudomonadati</taxon>
        <taxon>Pseudomonadota</taxon>
        <taxon>Betaproteobacteria</taxon>
        <taxon>Burkholderiales</taxon>
        <taxon>Burkholderiaceae</taxon>
        <taxon>Caballeronia</taxon>
    </lineage>
</organism>
<sequence length="160" mass="17857">MDFQTLSDIDLDAMRRAPKMIANPAARWMPKGGHKEKNFLLRHSTSPTETYRVFVRVSSSNVGVFSVGLARTFSADEVLVLVRYNGAYHSHRNVLEGTKVPAAYHRHMTTQRYIRAGLDPSGYAEPISDYNSVDGAFDCLCRDCNIAPVNSNSLQATLDF</sequence>
<evidence type="ECO:0000313" key="1">
    <source>
        <dbReference type="EMBL" id="SAL68967.1"/>
    </source>
</evidence>
<dbReference type="EMBL" id="FCOL02000022">
    <property type="protein sequence ID" value="SAL68967.1"/>
    <property type="molecule type" value="Genomic_DNA"/>
</dbReference>
<keyword evidence="2" id="KW-1185">Reference proteome</keyword>
<proteinExistence type="predicted"/>
<name>A0A158JJA9_9BURK</name>
<comment type="caution">
    <text evidence="1">The sequence shown here is derived from an EMBL/GenBank/DDBJ whole genome shotgun (WGS) entry which is preliminary data.</text>
</comment>